<dbReference type="PROSITE" id="PS50173">
    <property type="entry name" value="UMUC"/>
    <property type="match status" value="1"/>
</dbReference>
<dbReference type="SUPFAM" id="SSF56672">
    <property type="entry name" value="DNA/RNA polymerases"/>
    <property type="match status" value="1"/>
</dbReference>
<dbReference type="Pfam" id="PF00817">
    <property type="entry name" value="IMS"/>
    <property type="match status" value="1"/>
</dbReference>
<evidence type="ECO:0000313" key="4">
    <source>
        <dbReference type="Proteomes" id="UP000305457"/>
    </source>
</evidence>
<dbReference type="AlphaFoldDB" id="A0A5B7XUL7"/>
<name>A0A5B7XUL7_9MOLU</name>
<dbReference type="Gene3D" id="3.30.1490.100">
    <property type="entry name" value="DNA polymerase, Y-family, little finger domain"/>
    <property type="match status" value="1"/>
</dbReference>
<dbReference type="Proteomes" id="UP000305457">
    <property type="component" value="Chromosome"/>
</dbReference>
<evidence type="ECO:0000259" key="2">
    <source>
        <dbReference type="PROSITE" id="PS50173"/>
    </source>
</evidence>
<dbReference type="InterPro" id="IPR036775">
    <property type="entry name" value="DNA_pol_Y-fam_lit_finger_sf"/>
</dbReference>
<evidence type="ECO:0000256" key="1">
    <source>
        <dbReference type="ARBA" id="ARBA00010945"/>
    </source>
</evidence>
<dbReference type="InterPro" id="IPR017961">
    <property type="entry name" value="DNA_pol_Y-fam_little_finger"/>
</dbReference>
<dbReference type="KEGG" id="mnh:FG904_00860"/>
<dbReference type="PANTHER" id="PTHR11076">
    <property type="entry name" value="DNA REPAIR POLYMERASE UMUC / TRANSFERASE FAMILY MEMBER"/>
    <property type="match status" value="1"/>
</dbReference>
<dbReference type="InterPro" id="IPR050116">
    <property type="entry name" value="DNA_polymerase-Y"/>
</dbReference>
<dbReference type="GO" id="GO:0006281">
    <property type="term" value="P:DNA repair"/>
    <property type="evidence" value="ECO:0007669"/>
    <property type="project" value="InterPro"/>
</dbReference>
<sequence>MKPVIFHVDFDSYFVSAARVKNPKLKNFPIAISRDKSHAIAVSVSYELKKQGVKTGMKNYEIKQIVPDAIFIPSDMDLYVSLSNKIFSYIKNKYSQNISVASIDECFLDVTNLIKQKQIQPKELALQMQSDILNVFQIPITIGISHNKFFAKMTTNISKPFGIGFTDENNYQDQFYNLDIKEFHGIGRKNSQKLKDIGIKTIGDFAKCEISDLKLQAIFGRTLQDFLDKLNPDIWENVIYKEELPSGIGNEKTFTDYDLALEYKVNALTELSEKVSKRVRAENLAGDVVVVTIRERNKVWISKQMKLSKYINSAQELYSVAYYIFKKYFNNKDFIGIGVRLTSLKPVKQLYKPINLFNLQELNSKPLFEQVLSEQGSDLHRKALLVLADLSFENEQESKDKTTFGLYRK</sequence>
<dbReference type="GO" id="GO:0042276">
    <property type="term" value="P:error-prone translesion synthesis"/>
    <property type="evidence" value="ECO:0007669"/>
    <property type="project" value="TreeGrafter"/>
</dbReference>
<proteinExistence type="inferred from homology"/>
<dbReference type="Pfam" id="PF11799">
    <property type="entry name" value="IMS_C"/>
    <property type="match status" value="1"/>
</dbReference>
<organism evidence="3 4">
    <name type="scientific">Mycoplasma nasistruthionis</name>
    <dbReference type="NCBI Taxonomy" id="353852"/>
    <lineage>
        <taxon>Bacteria</taxon>
        <taxon>Bacillati</taxon>
        <taxon>Mycoplasmatota</taxon>
        <taxon>Mollicutes</taxon>
        <taxon>Mycoplasmataceae</taxon>
        <taxon>Mycoplasma</taxon>
    </lineage>
</organism>
<feature type="domain" description="UmuC" evidence="2">
    <location>
        <begin position="5"/>
        <end position="187"/>
    </location>
</feature>
<dbReference type="InterPro" id="IPR043128">
    <property type="entry name" value="Rev_trsase/Diguanyl_cyclase"/>
</dbReference>
<dbReference type="InterPro" id="IPR043502">
    <property type="entry name" value="DNA/RNA_pol_sf"/>
</dbReference>
<accession>A0A5B7XUL7</accession>
<dbReference type="InterPro" id="IPR022880">
    <property type="entry name" value="DNApol_IV"/>
</dbReference>
<dbReference type="EMBL" id="CP040825">
    <property type="protein sequence ID" value="QCZ36569.1"/>
    <property type="molecule type" value="Genomic_DNA"/>
</dbReference>
<dbReference type="GO" id="GO:0005829">
    <property type="term" value="C:cytosol"/>
    <property type="evidence" value="ECO:0007669"/>
    <property type="project" value="TreeGrafter"/>
</dbReference>
<dbReference type="InterPro" id="IPR001126">
    <property type="entry name" value="UmuC"/>
</dbReference>
<comment type="similarity">
    <text evidence="1">Belongs to the DNA polymerase type-Y family.</text>
</comment>
<dbReference type="GO" id="GO:0003684">
    <property type="term" value="F:damaged DNA binding"/>
    <property type="evidence" value="ECO:0007669"/>
    <property type="project" value="InterPro"/>
</dbReference>
<dbReference type="Gene3D" id="3.40.1170.60">
    <property type="match status" value="1"/>
</dbReference>
<evidence type="ECO:0000313" key="3">
    <source>
        <dbReference type="EMBL" id="QCZ36569.1"/>
    </source>
</evidence>
<dbReference type="Gene3D" id="3.30.70.270">
    <property type="match status" value="1"/>
</dbReference>
<dbReference type="CDD" id="cd03586">
    <property type="entry name" value="PolY_Pol_IV_kappa"/>
    <property type="match status" value="1"/>
</dbReference>
<dbReference type="GO" id="GO:0003887">
    <property type="term" value="F:DNA-directed DNA polymerase activity"/>
    <property type="evidence" value="ECO:0007669"/>
    <property type="project" value="InterPro"/>
</dbReference>
<dbReference type="RefSeq" id="WP_139592052.1">
    <property type="nucleotide sequence ID" value="NZ_CP040825.1"/>
</dbReference>
<protein>
    <submittedName>
        <fullName evidence="3">DNA polymerase IV</fullName>
    </submittedName>
</protein>
<reference evidence="3 4" key="1">
    <citation type="submission" date="2019-06" db="EMBL/GenBank/DDBJ databases">
        <title>Mycoplasma sp. 2F1A isolated from ostrich.</title>
        <authorList>
            <person name="Spergser J."/>
        </authorList>
    </citation>
    <scope>NUCLEOTIDE SEQUENCE [LARGE SCALE GENOMIC DNA]</scope>
    <source>
        <strain evidence="3 4">2F1A</strain>
    </source>
</reference>
<dbReference type="GO" id="GO:0009432">
    <property type="term" value="P:SOS response"/>
    <property type="evidence" value="ECO:0007669"/>
    <property type="project" value="TreeGrafter"/>
</dbReference>
<dbReference type="OrthoDB" id="9808813at2"/>
<dbReference type="Gene3D" id="1.10.150.20">
    <property type="entry name" value="5' to 3' exonuclease, C-terminal subdomain"/>
    <property type="match status" value="1"/>
</dbReference>
<dbReference type="SUPFAM" id="SSF100879">
    <property type="entry name" value="Lesion bypass DNA polymerase (Y-family), little finger domain"/>
    <property type="match status" value="1"/>
</dbReference>
<gene>
    <name evidence="3" type="ORF">FG904_00860</name>
</gene>
<dbReference type="PANTHER" id="PTHR11076:SF33">
    <property type="entry name" value="DNA POLYMERASE KAPPA"/>
    <property type="match status" value="1"/>
</dbReference>